<dbReference type="GO" id="GO:0006357">
    <property type="term" value="P:regulation of transcription by RNA polymerase II"/>
    <property type="evidence" value="ECO:0007669"/>
    <property type="project" value="TreeGrafter"/>
</dbReference>
<dbReference type="InterPro" id="IPR011011">
    <property type="entry name" value="Znf_FYVE_PHD"/>
</dbReference>
<evidence type="ECO:0000256" key="1">
    <source>
        <dbReference type="ARBA" id="ARBA00022723"/>
    </source>
</evidence>
<dbReference type="PANTHER" id="PTHR47636">
    <property type="entry name" value="TRANSCRIPTIONAL REGULATORY PROTEIN RCO1"/>
    <property type="match status" value="1"/>
</dbReference>
<dbReference type="FunFam" id="3.30.40.10:FF:000661">
    <property type="entry name" value="Rco1p"/>
    <property type="match status" value="1"/>
</dbReference>
<feature type="region of interest" description="Disordered" evidence="5">
    <location>
        <begin position="1"/>
        <end position="48"/>
    </location>
</feature>
<dbReference type="Pfam" id="PF00628">
    <property type="entry name" value="PHD"/>
    <property type="match status" value="1"/>
</dbReference>
<evidence type="ECO:0000256" key="4">
    <source>
        <dbReference type="PROSITE-ProRule" id="PRU00146"/>
    </source>
</evidence>
<organism evidence="7 8">
    <name type="scientific">Saccharomyces mikatae IFO 1815</name>
    <dbReference type="NCBI Taxonomy" id="226126"/>
    <lineage>
        <taxon>Eukaryota</taxon>
        <taxon>Fungi</taxon>
        <taxon>Dikarya</taxon>
        <taxon>Ascomycota</taxon>
        <taxon>Saccharomycotina</taxon>
        <taxon>Saccharomycetes</taxon>
        <taxon>Saccharomycetales</taxon>
        <taxon>Saccharomycetaceae</taxon>
        <taxon>Saccharomyces</taxon>
    </lineage>
</organism>
<keyword evidence="3" id="KW-0862">Zinc</keyword>
<dbReference type="RefSeq" id="XP_056078672.1">
    <property type="nucleotide sequence ID" value="XM_056224789.1"/>
</dbReference>
<dbReference type="CDD" id="cd15534">
    <property type="entry name" value="PHD2_PHF12_Rco1"/>
    <property type="match status" value="1"/>
</dbReference>
<dbReference type="SMART" id="SM00249">
    <property type="entry name" value="PHD"/>
    <property type="match status" value="2"/>
</dbReference>
<dbReference type="InterPro" id="IPR052819">
    <property type="entry name" value="Chromatin_regulatory_protein"/>
</dbReference>
<protein>
    <recommendedName>
        <fullName evidence="6">PHD-type domain-containing protein</fullName>
    </recommendedName>
</protein>
<evidence type="ECO:0000313" key="8">
    <source>
        <dbReference type="Proteomes" id="UP001161438"/>
    </source>
</evidence>
<gene>
    <name evidence="7" type="primary">SMKI13G2010</name>
    <name evidence="7" type="ORF">SMKI_13G2010</name>
</gene>
<dbReference type="CDD" id="cd15535">
    <property type="entry name" value="PHD1_Rco1"/>
    <property type="match status" value="1"/>
</dbReference>
<feature type="domain" description="PHD-type" evidence="6">
    <location>
        <begin position="260"/>
        <end position="309"/>
    </location>
</feature>
<evidence type="ECO:0000256" key="5">
    <source>
        <dbReference type="SAM" id="MobiDB-lite"/>
    </source>
</evidence>
<feature type="compositionally biased region" description="Low complexity" evidence="5">
    <location>
        <begin position="10"/>
        <end position="29"/>
    </location>
</feature>
<dbReference type="InterPro" id="IPR001965">
    <property type="entry name" value="Znf_PHD"/>
</dbReference>
<dbReference type="AlphaFoldDB" id="A0AA35NDH9"/>
<dbReference type="InterPro" id="IPR019787">
    <property type="entry name" value="Znf_PHD-finger"/>
</dbReference>
<dbReference type="GO" id="GO:0008270">
    <property type="term" value="F:zinc ion binding"/>
    <property type="evidence" value="ECO:0007669"/>
    <property type="project" value="UniProtKB-KW"/>
</dbReference>
<accession>A0AA35NDH9</accession>
<proteinExistence type="predicted"/>
<dbReference type="PROSITE" id="PS01359">
    <property type="entry name" value="ZF_PHD_1"/>
    <property type="match status" value="1"/>
</dbReference>
<evidence type="ECO:0000256" key="2">
    <source>
        <dbReference type="ARBA" id="ARBA00022771"/>
    </source>
</evidence>
<reference evidence="7" key="1">
    <citation type="submission" date="2022-10" db="EMBL/GenBank/DDBJ databases">
        <authorList>
            <person name="Byrne P K."/>
        </authorList>
    </citation>
    <scope>NUCLEOTIDE SEQUENCE</scope>
    <source>
        <strain evidence="7">IFO1815</strain>
    </source>
</reference>
<dbReference type="FunFam" id="3.30.40.10:FF:000687">
    <property type="entry name" value="Rco1p"/>
    <property type="match status" value="1"/>
</dbReference>
<keyword evidence="1" id="KW-0479">Metal-binding</keyword>
<name>A0AA35NDH9_SACMI</name>
<keyword evidence="2 4" id="KW-0863">Zinc-finger</keyword>
<sequence>MDTKKKDTSKSPSHSNSSSPSSSSLSSSSSKEKKRPKRLSSQNVNYDLKKRKIITSEDIEKTFKNEHNNLPLEGDIMEEEPKKLLEKDSKGNIIKLNEPSTISGDSKTSVTGLPLNKGPSEKIKRESLWNYRKNLGGQSNNAEITLVPSEKFTQVSKNFQDLNRGDLRTFLTENMTKESNIRSTRGWNSDIINRNINHEPEAGHDNKKLLNVRTKVILSTNPTYDSKSKLFGQNSIKSTSNPSEKIFKDKNNSTIHFENEDFCSACHQSGSFLCCDTCPKSFHFLCLDPPIDPNHLPKGDWHCNECTFKTLINSSLMNLRKNESNFIKQNNNVKIFAKLLFKIDSSNPRQFQLPDYIKETFPAVKTGSRGQYSDENDKIPLTDRQLFNTSYGQSITKLDSYNPDTHIDASSGNFLICYKCNETRFGSWSHPENSRLIMTCDYCQTPWHLDCIPRASFKNLGSKWKCPLHSPTKVYKKPHHCREDNIWREQRLVNKKHQVYYEPLQKIGYQNNGSIQIIPTVNDIDSNFNQDFKITQIDENSVKYDFFDKIYKSKMVQKRKLFQFQESLIDKLISNASQNGTNEDNMIKDIASLVYFQVSNCDKGGDKKTGSEKNNLKKLWDLKELSNLVVPNELNSIQFDNFSSDEVKTLLCLRKIIESKPKDELLKFLNLKNPENT</sequence>
<dbReference type="PROSITE" id="PS50016">
    <property type="entry name" value="ZF_PHD_2"/>
    <property type="match status" value="1"/>
</dbReference>
<evidence type="ECO:0000256" key="3">
    <source>
        <dbReference type="ARBA" id="ARBA00022833"/>
    </source>
</evidence>
<dbReference type="InterPro" id="IPR019786">
    <property type="entry name" value="Zinc_finger_PHD-type_CS"/>
</dbReference>
<dbReference type="Gene3D" id="3.30.40.10">
    <property type="entry name" value="Zinc/RING finger domain, C3HC4 (zinc finger)"/>
    <property type="match status" value="2"/>
</dbReference>
<keyword evidence="8" id="KW-1185">Reference proteome</keyword>
<dbReference type="GeneID" id="80920426"/>
<dbReference type="SUPFAM" id="SSF57903">
    <property type="entry name" value="FYVE/PHD zinc finger"/>
    <property type="match status" value="2"/>
</dbReference>
<feature type="compositionally biased region" description="Polar residues" evidence="5">
    <location>
        <begin position="98"/>
        <end position="111"/>
    </location>
</feature>
<dbReference type="InterPro" id="IPR013083">
    <property type="entry name" value="Znf_RING/FYVE/PHD"/>
</dbReference>
<dbReference type="GO" id="GO:0032221">
    <property type="term" value="C:Rpd3S complex"/>
    <property type="evidence" value="ECO:0007669"/>
    <property type="project" value="TreeGrafter"/>
</dbReference>
<dbReference type="PANTHER" id="PTHR47636:SF1">
    <property type="entry name" value="TRANSCRIPTIONAL REGULATORY PROTEIN RCO1"/>
    <property type="match status" value="1"/>
</dbReference>
<evidence type="ECO:0000259" key="6">
    <source>
        <dbReference type="PROSITE" id="PS50016"/>
    </source>
</evidence>
<dbReference type="EMBL" id="OX365769">
    <property type="protein sequence ID" value="CAI4035552.1"/>
    <property type="molecule type" value="Genomic_DNA"/>
</dbReference>
<evidence type="ECO:0000313" key="7">
    <source>
        <dbReference type="EMBL" id="CAI4035552.1"/>
    </source>
</evidence>
<feature type="region of interest" description="Disordered" evidence="5">
    <location>
        <begin position="95"/>
        <end position="119"/>
    </location>
</feature>
<dbReference type="Proteomes" id="UP001161438">
    <property type="component" value="Chromosome 13"/>
</dbReference>